<sequence>MEQVADKTTHPEYARIAGNTKSNQYGVKDIGTLNPYNSKDLFSVRAMADCPKDFEGDYTSTSQLALYQPLPFKKGDRINVVGKLPGGIFIGYSSEKYSKEDFNAETKE</sequence>
<keyword evidence="2" id="KW-1185">Reference proteome</keyword>
<name>A0A2T9YKB8_9FUNG</name>
<comment type="caution">
    <text evidence="1">The sequence shown here is derived from an EMBL/GenBank/DDBJ whole genome shotgun (WGS) entry which is preliminary data.</text>
</comment>
<evidence type="ECO:0000313" key="2">
    <source>
        <dbReference type="Proteomes" id="UP000245699"/>
    </source>
</evidence>
<gene>
    <name evidence="1" type="ORF">BB559_003601</name>
</gene>
<protein>
    <submittedName>
        <fullName evidence="1">Uncharacterized protein</fullName>
    </submittedName>
</protein>
<evidence type="ECO:0000313" key="1">
    <source>
        <dbReference type="EMBL" id="PVU92777.1"/>
    </source>
</evidence>
<dbReference type="EMBL" id="MBFT01000347">
    <property type="protein sequence ID" value="PVU92777.1"/>
    <property type="molecule type" value="Genomic_DNA"/>
</dbReference>
<dbReference type="AlphaFoldDB" id="A0A2T9YKB8"/>
<dbReference type="Proteomes" id="UP000245699">
    <property type="component" value="Unassembled WGS sequence"/>
</dbReference>
<dbReference type="OrthoDB" id="10619575at2759"/>
<organism evidence="1 2">
    <name type="scientific">Furculomyces boomerangus</name>
    <dbReference type="NCBI Taxonomy" id="61424"/>
    <lineage>
        <taxon>Eukaryota</taxon>
        <taxon>Fungi</taxon>
        <taxon>Fungi incertae sedis</taxon>
        <taxon>Zoopagomycota</taxon>
        <taxon>Kickxellomycotina</taxon>
        <taxon>Harpellomycetes</taxon>
        <taxon>Harpellales</taxon>
        <taxon>Harpellaceae</taxon>
        <taxon>Furculomyces</taxon>
    </lineage>
</organism>
<reference evidence="1 2" key="1">
    <citation type="journal article" date="2018" name="MBio">
        <title>Comparative Genomics Reveals the Core Gene Toolbox for the Fungus-Insect Symbiosis.</title>
        <authorList>
            <person name="Wang Y."/>
            <person name="Stata M."/>
            <person name="Wang W."/>
            <person name="Stajich J.E."/>
            <person name="White M.M."/>
            <person name="Moncalvo J.M."/>
        </authorList>
    </citation>
    <scope>NUCLEOTIDE SEQUENCE [LARGE SCALE GENOMIC DNA]</scope>
    <source>
        <strain evidence="1 2">AUS-77-4</strain>
    </source>
</reference>
<accession>A0A2T9YKB8</accession>
<proteinExistence type="predicted"/>